<gene>
    <name evidence="1" type="ORF">SAMN06295937_10602</name>
</gene>
<dbReference type="OrthoDB" id="8437129at2"/>
<dbReference type="RefSeq" id="WP_020817427.1">
    <property type="nucleotide sequence ID" value="NZ_FUYP01000060.1"/>
</dbReference>
<name>A0A1T5G6L4_9SPHN</name>
<dbReference type="AlphaFoldDB" id="A0A1T5G6L4"/>
<dbReference type="SUPFAM" id="SSF53756">
    <property type="entry name" value="UDP-Glycosyltransferase/glycogen phosphorylase"/>
    <property type="match status" value="1"/>
</dbReference>
<evidence type="ECO:0008006" key="3">
    <source>
        <dbReference type="Google" id="ProtNLM"/>
    </source>
</evidence>
<dbReference type="InterPro" id="IPR043148">
    <property type="entry name" value="TagF_C"/>
</dbReference>
<proteinExistence type="predicted"/>
<dbReference type="Proteomes" id="UP000190044">
    <property type="component" value="Unassembled WGS sequence"/>
</dbReference>
<dbReference type="EMBL" id="FUYP01000060">
    <property type="protein sequence ID" value="SKC03999.1"/>
    <property type="molecule type" value="Genomic_DNA"/>
</dbReference>
<evidence type="ECO:0000313" key="1">
    <source>
        <dbReference type="EMBL" id="SKC03999.1"/>
    </source>
</evidence>
<accession>A0A1T5G6L4</accession>
<evidence type="ECO:0000313" key="2">
    <source>
        <dbReference type="Proteomes" id="UP000190044"/>
    </source>
</evidence>
<organism evidence="1 2">
    <name type="scientific">Sphingopyxis flava</name>
    <dbReference type="NCBI Taxonomy" id="1507287"/>
    <lineage>
        <taxon>Bacteria</taxon>
        <taxon>Pseudomonadati</taxon>
        <taxon>Pseudomonadota</taxon>
        <taxon>Alphaproteobacteria</taxon>
        <taxon>Sphingomonadales</taxon>
        <taxon>Sphingomonadaceae</taxon>
        <taxon>Sphingopyxis</taxon>
    </lineage>
</organism>
<keyword evidence="2" id="KW-1185">Reference proteome</keyword>
<reference evidence="2" key="1">
    <citation type="submission" date="2017-02" db="EMBL/GenBank/DDBJ databases">
        <authorList>
            <person name="Varghese N."/>
            <person name="Submissions S."/>
        </authorList>
    </citation>
    <scope>NUCLEOTIDE SEQUENCE [LARGE SCALE GENOMIC DNA]</scope>
    <source>
        <strain evidence="2">R11H</strain>
    </source>
</reference>
<dbReference type="Gene3D" id="3.40.50.12580">
    <property type="match status" value="1"/>
</dbReference>
<sequence>MTNLNNLTFVFIGGEHQVLHLAPVAAELSLSHPDITVRCICADDRTAAALRAVAAAMRASTMTVTQIAWPWAGRIAARITGSRSAAKGPLLARIRWQARKTQAIIVPERTSAALRWLGWKRPLVHFRHGAGDRAPSSEAKQRAFDAIFVPGQKDIERAVAQGLSRKRLSAVGYIKIDYLQALPTGPRLFDNDRPTVFYNPHFDPALSSIGIARDVIARFRQQERYNLVFAPHVRAFENLDPIARARWLELAVPEHIAVDLDSPKLFDMSYARAADIYLGDMSSQLYEFLAKPRPVAFVNAHGANWQDDPRYAGWHLGEVASGADDVLAAVDRAFERHPDMIQRQAKATAFAFGRYDGAIKRASYQLLHTLQSL</sequence>
<protein>
    <recommendedName>
        <fullName evidence="3">CDP-Glycerol:Poly(Glycerophosphate) glycerophosphotransferase</fullName>
    </recommendedName>
</protein>